<proteinExistence type="predicted"/>
<organism evidence="1 2">
    <name type="scientific">Caerostris extrusa</name>
    <name type="common">Bark spider</name>
    <name type="synonym">Caerostris bankana</name>
    <dbReference type="NCBI Taxonomy" id="172846"/>
    <lineage>
        <taxon>Eukaryota</taxon>
        <taxon>Metazoa</taxon>
        <taxon>Ecdysozoa</taxon>
        <taxon>Arthropoda</taxon>
        <taxon>Chelicerata</taxon>
        <taxon>Arachnida</taxon>
        <taxon>Araneae</taxon>
        <taxon>Araneomorphae</taxon>
        <taxon>Entelegynae</taxon>
        <taxon>Araneoidea</taxon>
        <taxon>Araneidae</taxon>
        <taxon>Caerostris</taxon>
    </lineage>
</organism>
<sequence>MKTHRSSPVTLFERRNIFVFPLLSFFCFCFGRCAVIQACSSRVISPRGGSRKEAFTPLVRDLGRHGVEGNNLSRWAVLPGDVVLGLFHQEEEVVKKRCPFSP</sequence>
<dbReference type="EMBL" id="BPLR01000647">
    <property type="protein sequence ID" value="GIY96350.1"/>
    <property type="molecule type" value="Genomic_DNA"/>
</dbReference>
<protein>
    <recommendedName>
        <fullName evidence="3">Secreted protein</fullName>
    </recommendedName>
</protein>
<comment type="caution">
    <text evidence="1">The sequence shown here is derived from an EMBL/GenBank/DDBJ whole genome shotgun (WGS) entry which is preliminary data.</text>
</comment>
<evidence type="ECO:0000313" key="2">
    <source>
        <dbReference type="Proteomes" id="UP001054945"/>
    </source>
</evidence>
<reference evidence="1 2" key="1">
    <citation type="submission" date="2021-06" db="EMBL/GenBank/DDBJ databases">
        <title>Caerostris extrusa draft genome.</title>
        <authorList>
            <person name="Kono N."/>
            <person name="Arakawa K."/>
        </authorList>
    </citation>
    <scope>NUCLEOTIDE SEQUENCE [LARGE SCALE GENOMIC DNA]</scope>
</reference>
<name>A0AAV4XQC8_CAEEX</name>
<keyword evidence="2" id="KW-1185">Reference proteome</keyword>
<evidence type="ECO:0000313" key="1">
    <source>
        <dbReference type="EMBL" id="GIY96350.1"/>
    </source>
</evidence>
<accession>A0AAV4XQC8</accession>
<dbReference type="Proteomes" id="UP001054945">
    <property type="component" value="Unassembled WGS sequence"/>
</dbReference>
<evidence type="ECO:0008006" key="3">
    <source>
        <dbReference type="Google" id="ProtNLM"/>
    </source>
</evidence>
<dbReference type="AlphaFoldDB" id="A0AAV4XQC8"/>
<gene>
    <name evidence="1" type="ORF">CEXT_430461</name>
</gene>